<dbReference type="InterPro" id="IPR036770">
    <property type="entry name" value="Ankyrin_rpt-contain_sf"/>
</dbReference>
<comment type="caution">
    <text evidence="4">The sequence shown here is derived from an EMBL/GenBank/DDBJ whole genome shotgun (WGS) entry which is preliminary data.</text>
</comment>
<feature type="repeat" description="ANK" evidence="3">
    <location>
        <begin position="210"/>
        <end position="242"/>
    </location>
</feature>
<proteinExistence type="predicted"/>
<dbReference type="Proteomes" id="UP000663864">
    <property type="component" value="Unassembled WGS sequence"/>
</dbReference>
<keyword evidence="2 3" id="KW-0040">ANK repeat</keyword>
<dbReference type="EMBL" id="CAJNOT010001040">
    <property type="protein sequence ID" value="CAF1133743.1"/>
    <property type="molecule type" value="Genomic_DNA"/>
</dbReference>
<dbReference type="Gene3D" id="1.25.40.20">
    <property type="entry name" value="Ankyrin repeat-containing domain"/>
    <property type="match status" value="1"/>
</dbReference>
<keyword evidence="1" id="KW-0677">Repeat</keyword>
<reference evidence="4" key="1">
    <citation type="submission" date="2021-02" db="EMBL/GenBank/DDBJ databases">
        <authorList>
            <person name="Nowell W R."/>
        </authorList>
    </citation>
    <scope>NUCLEOTIDE SEQUENCE</scope>
</reference>
<accession>A0A814RGS6</accession>
<dbReference type="InterPro" id="IPR002110">
    <property type="entry name" value="Ankyrin_rpt"/>
</dbReference>
<evidence type="ECO:0000256" key="2">
    <source>
        <dbReference type="ARBA" id="ARBA00023043"/>
    </source>
</evidence>
<dbReference type="PANTHER" id="PTHR24198">
    <property type="entry name" value="ANKYRIN REPEAT AND PROTEIN KINASE DOMAIN-CONTAINING PROTEIN"/>
    <property type="match status" value="1"/>
</dbReference>
<evidence type="ECO:0000313" key="5">
    <source>
        <dbReference type="EMBL" id="CAF3553924.1"/>
    </source>
</evidence>
<feature type="repeat" description="ANK" evidence="3">
    <location>
        <begin position="143"/>
        <end position="175"/>
    </location>
</feature>
<evidence type="ECO:0008006" key="7">
    <source>
        <dbReference type="Google" id="ProtNLM"/>
    </source>
</evidence>
<dbReference type="SMART" id="SM00248">
    <property type="entry name" value="ANK"/>
    <property type="match status" value="4"/>
</dbReference>
<evidence type="ECO:0000313" key="4">
    <source>
        <dbReference type="EMBL" id="CAF1133743.1"/>
    </source>
</evidence>
<protein>
    <recommendedName>
        <fullName evidence="7">Ankyrin repeat protein</fullName>
    </recommendedName>
</protein>
<evidence type="ECO:0000313" key="6">
    <source>
        <dbReference type="Proteomes" id="UP000663864"/>
    </source>
</evidence>
<evidence type="ECO:0000256" key="1">
    <source>
        <dbReference type="ARBA" id="ARBA00022737"/>
    </source>
</evidence>
<dbReference type="PANTHER" id="PTHR24198:SF165">
    <property type="entry name" value="ANKYRIN REPEAT-CONTAINING PROTEIN-RELATED"/>
    <property type="match status" value="1"/>
</dbReference>
<dbReference type="Proteomes" id="UP000663836">
    <property type="component" value="Unassembled WGS sequence"/>
</dbReference>
<dbReference type="SUPFAM" id="SSF48403">
    <property type="entry name" value="Ankyrin repeat"/>
    <property type="match status" value="1"/>
</dbReference>
<dbReference type="PROSITE" id="PS50088">
    <property type="entry name" value="ANK_REPEAT"/>
    <property type="match status" value="2"/>
</dbReference>
<organism evidence="4 6">
    <name type="scientific">Rotaria sordida</name>
    <dbReference type="NCBI Taxonomy" id="392033"/>
    <lineage>
        <taxon>Eukaryota</taxon>
        <taxon>Metazoa</taxon>
        <taxon>Spiralia</taxon>
        <taxon>Gnathifera</taxon>
        <taxon>Rotifera</taxon>
        <taxon>Eurotatoria</taxon>
        <taxon>Bdelloidea</taxon>
        <taxon>Philodinida</taxon>
        <taxon>Philodinidae</taxon>
        <taxon>Rotaria</taxon>
    </lineage>
</organism>
<dbReference type="AlphaFoldDB" id="A0A814RGS6"/>
<dbReference type="PROSITE" id="PS50297">
    <property type="entry name" value="ANK_REP_REGION"/>
    <property type="match status" value="1"/>
</dbReference>
<dbReference type="EMBL" id="CAJOBD010000051">
    <property type="protein sequence ID" value="CAF3553924.1"/>
    <property type="molecule type" value="Genomic_DNA"/>
</dbReference>
<dbReference type="Pfam" id="PF12796">
    <property type="entry name" value="Ank_2"/>
    <property type="match status" value="1"/>
</dbReference>
<name>A0A814RGS6_9BILA</name>
<gene>
    <name evidence="5" type="ORF">JBS370_LOCUS1490</name>
    <name evidence="4" type="ORF">ZHD862_LOCUS19277</name>
</gene>
<sequence>MINETNDAFNLLLELSSRSSTSTNVQAGGDQSGDSVLNLIKSKSVFHWPKNKQQDNTDCYSSDSLKVNIGDLADAEELKKIAQIVRIEQEKNDFSSFIKQKSQNLIEDFHILNGFRLHSKEILTILSQKEILPYLFNYGEQNTGRKLLSIAAETGWYEGVLFLLNRGVNINETDHENRTALIDCLTSTDTTIMLALVKKSECNLNIQTLTGHTATHYAVMMNKISFFEILIKFGARLDLQNDKGENVLHQIIKYKRKQCWKIIKHFNKYQLYNTIYLKHLNHTETYEYRTCLILAFEQRPNIYFFKELLPYTDIKLINIELFQSWSKAYKLIRNLFF</sequence>
<evidence type="ECO:0000256" key="3">
    <source>
        <dbReference type="PROSITE-ProRule" id="PRU00023"/>
    </source>
</evidence>